<reference evidence="2" key="1">
    <citation type="submission" date="2020-10" db="EMBL/GenBank/DDBJ databases">
        <authorList>
            <person name="Gilroy R."/>
        </authorList>
    </citation>
    <scope>NUCLEOTIDE SEQUENCE</scope>
    <source>
        <strain evidence="2">ChiHjej9B8-7071</strain>
    </source>
</reference>
<dbReference type="InterPro" id="IPR029044">
    <property type="entry name" value="Nucleotide-diphossugar_trans"/>
</dbReference>
<accession>A0A9D1A835</accession>
<dbReference type="Proteomes" id="UP000824258">
    <property type="component" value="Unassembled WGS sequence"/>
</dbReference>
<dbReference type="Gene3D" id="3.90.550.10">
    <property type="entry name" value="Spore Coat Polysaccharide Biosynthesis Protein SpsA, Chain A"/>
    <property type="match status" value="1"/>
</dbReference>
<name>A0A9D1A835_9FIRM</name>
<proteinExistence type="predicted"/>
<evidence type="ECO:0000313" key="2">
    <source>
        <dbReference type="EMBL" id="HIR08900.1"/>
    </source>
</evidence>
<dbReference type="InterPro" id="IPR005835">
    <property type="entry name" value="NTP_transferase_dom"/>
</dbReference>
<dbReference type="EMBL" id="DVGD01000018">
    <property type="protein sequence ID" value="HIR08900.1"/>
    <property type="molecule type" value="Genomic_DNA"/>
</dbReference>
<gene>
    <name evidence="2" type="ORF">IAA70_00690</name>
</gene>
<feature type="domain" description="Nucleotidyl transferase" evidence="1">
    <location>
        <begin position="7"/>
        <end position="223"/>
    </location>
</feature>
<reference evidence="2" key="2">
    <citation type="journal article" date="2021" name="PeerJ">
        <title>Extensive microbial diversity within the chicken gut microbiome revealed by metagenomics and culture.</title>
        <authorList>
            <person name="Gilroy R."/>
            <person name="Ravi A."/>
            <person name="Getino M."/>
            <person name="Pursley I."/>
            <person name="Horton D.L."/>
            <person name="Alikhan N.F."/>
            <person name="Baker D."/>
            <person name="Gharbi K."/>
            <person name="Hall N."/>
            <person name="Watson M."/>
            <person name="Adriaenssens E.M."/>
            <person name="Foster-Nyarko E."/>
            <person name="Jarju S."/>
            <person name="Secka A."/>
            <person name="Antonio M."/>
            <person name="Oren A."/>
            <person name="Chaudhuri R.R."/>
            <person name="La Ragione R."/>
            <person name="Hildebrand F."/>
            <person name="Pallen M.J."/>
        </authorList>
    </citation>
    <scope>NUCLEOTIDE SEQUENCE</scope>
    <source>
        <strain evidence="2">ChiHjej9B8-7071</strain>
    </source>
</reference>
<evidence type="ECO:0000259" key="1">
    <source>
        <dbReference type="Pfam" id="PF00483"/>
    </source>
</evidence>
<evidence type="ECO:0000313" key="3">
    <source>
        <dbReference type="Proteomes" id="UP000824258"/>
    </source>
</evidence>
<dbReference type="SUPFAM" id="SSF53448">
    <property type="entry name" value="Nucleotide-diphospho-sugar transferases"/>
    <property type="match status" value="1"/>
</dbReference>
<dbReference type="Pfam" id="PF00483">
    <property type="entry name" value="NTP_transferase"/>
    <property type="match status" value="1"/>
</dbReference>
<organism evidence="2 3">
    <name type="scientific">Candidatus Avoscillospira stercoripullorum</name>
    <dbReference type="NCBI Taxonomy" id="2840709"/>
    <lineage>
        <taxon>Bacteria</taxon>
        <taxon>Bacillati</taxon>
        <taxon>Bacillota</taxon>
        <taxon>Clostridia</taxon>
        <taxon>Eubacteriales</taxon>
        <taxon>Oscillospiraceae</taxon>
        <taxon>Oscillospiraceae incertae sedis</taxon>
        <taxon>Candidatus Avoscillospira</taxon>
    </lineage>
</organism>
<dbReference type="AlphaFoldDB" id="A0A9D1A835"/>
<protein>
    <submittedName>
        <fullName evidence="2">Nucleotidyltransferase</fullName>
    </submittedName>
</protein>
<sequence length="305" mass="33372">MVQPTLVIMAAGMGSRFGGLKQTTPVDPEGHFLMDFSLYDAKRAGFGQAICIIKPEMEQDFEEKIGRRVRRHLPLAYAYQTLQQLPAGFSVPAGRVKPWGTTHAVLCAAPLIHTPFAVLNADDFYGLEAFEAMAAFLKEAHKPTEHAMVGYQLGNTLTDFGSVSRGVCTVDESGRLTGVTEHKRVEKTAAGPAFTEDGETFTPLPADAPVSMNLWGFQPEILEVFAETFRTFLSRLTPETALTAESLIPRLTDRMIRQGAGTVEVLTTPARWYGITYREDLPGVQAAIAAMKAAGQYPQSLWETS</sequence>
<comment type="caution">
    <text evidence="2">The sequence shown here is derived from an EMBL/GenBank/DDBJ whole genome shotgun (WGS) entry which is preliminary data.</text>
</comment>